<dbReference type="EMBL" id="ODYU01007389">
    <property type="protein sequence ID" value="SOQ50105.1"/>
    <property type="molecule type" value="Genomic_DNA"/>
</dbReference>
<dbReference type="AlphaFoldDB" id="A0A2H1WAJ1"/>
<organism evidence="1">
    <name type="scientific">Spodoptera frugiperda</name>
    <name type="common">Fall armyworm</name>
    <dbReference type="NCBI Taxonomy" id="7108"/>
    <lineage>
        <taxon>Eukaryota</taxon>
        <taxon>Metazoa</taxon>
        <taxon>Ecdysozoa</taxon>
        <taxon>Arthropoda</taxon>
        <taxon>Hexapoda</taxon>
        <taxon>Insecta</taxon>
        <taxon>Pterygota</taxon>
        <taxon>Neoptera</taxon>
        <taxon>Endopterygota</taxon>
        <taxon>Lepidoptera</taxon>
        <taxon>Glossata</taxon>
        <taxon>Ditrysia</taxon>
        <taxon>Noctuoidea</taxon>
        <taxon>Noctuidae</taxon>
        <taxon>Amphipyrinae</taxon>
        <taxon>Spodoptera</taxon>
    </lineage>
</organism>
<gene>
    <name evidence="1" type="ORF">SFRICE_030498</name>
</gene>
<proteinExistence type="predicted"/>
<evidence type="ECO:0000313" key="1">
    <source>
        <dbReference type="EMBL" id="SOQ50105.1"/>
    </source>
</evidence>
<reference evidence="1" key="1">
    <citation type="submission" date="2016-07" db="EMBL/GenBank/DDBJ databases">
        <authorList>
            <person name="Bretaudeau A."/>
        </authorList>
    </citation>
    <scope>NUCLEOTIDE SEQUENCE</scope>
    <source>
        <strain evidence="1">Rice</strain>
        <tissue evidence="1">Whole body</tissue>
    </source>
</reference>
<accession>A0A2H1WAJ1</accession>
<name>A0A2H1WAJ1_SPOFR</name>
<sequence>MVGAVAGQPTAAQCVAVSIPAPNNSFSHDTGENPSLGQRLYIKKEKSYILKHHNVPSREKWKRPEVRPEPIPKVAGVLSGKLCAVSCVDCSSNTY</sequence>
<protein>
    <submittedName>
        <fullName evidence="1">SFRICE_030498</fullName>
    </submittedName>
</protein>